<accession>A0A2G9IFH5</accession>
<dbReference type="EMBL" id="PESN01000001">
    <property type="protein sequence ID" value="PIN28503.1"/>
    <property type="molecule type" value="Genomic_DNA"/>
</dbReference>
<name>A0A2G9IFH5_PREIN</name>
<dbReference type="Proteomes" id="UP000230500">
    <property type="component" value="Unassembled WGS sequence"/>
</dbReference>
<gene>
    <name evidence="1" type="ORF">CUC04_03295</name>
</gene>
<proteinExistence type="predicted"/>
<sequence length="127" mass="14489">MHKSLVISALQNLLFCNPKVALLLTKSGCFASQNSRFRNVKTQLPLFNGFIFTKPKWKSVVQLSVYCKCRLCYTGSKQTTQNVYILKTFKSQSATSSIKTPNTNFRTQLVTFFTTITPTIKRRIIPK</sequence>
<comment type="caution">
    <text evidence="1">The sequence shown here is derived from an EMBL/GenBank/DDBJ whole genome shotgun (WGS) entry which is preliminary data.</text>
</comment>
<reference evidence="1 2" key="1">
    <citation type="submission" date="2017-11" db="EMBL/GenBank/DDBJ databases">
        <title>Genome sequencing of Prevotella intermedia KCOM 2069.</title>
        <authorList>
            <person name="Kook J.-K."/>
            <person name="Park S.-N."/>
            <person name="Lim Y.K."/>
        </authorList>
    </citation>
    <scope>NUCLEOTIDE SEQUENCE [LARGE SCALE GENOMIC DNA]</scope>
    <source>
        <strain evidence="1 2">KCOM 2069</strain>
    </source>
</reference>
<evidence type="ECO:0000313" key="2">
    <source>
        <dbReference type="Proteomes" id="UP000230500"/>
    </source>
</evidence>
<organism evidence="1 2">
    <name type="scientific">Prevotella intermedia</name>
    <dbReference type="NCBI Taxonomy" id="28131"/>
    <lineage>
        <taxon>Bacteria</taxon>
        <taxon>Pseudomonadati</taxon>
        <taxon>Bacteroidota</taxon>
        <taxon>Bacteroidia</taxon>
        <taxon>Bacteroidales</taxon>
        <taxon>Prevotellaceae</taxon>
        <taxon>Prevotella</taxon>
    </lineage>
</organism>
<evidence type="ECO:0000313" key="1">
    <source>
        <dbReference type="EMBL" id="PIN28503.1"/>
    </source>
</evidence>
<dbReference type="AlphaFoldDB" id="A0A2G9IFH5"/>
<protein>
    <submittedName>
        <fullName evidence="1">Uncharacterized protein</fullName>
    </submittedName>
</protein>